<accession>A0A6S9A5B6</accession>
<evidence type="ECO:0000256" key="5">
    <source>
        <dbReference type="ARBA" id="ARBA00022840"/>
    </source>
</evidence>
<organism evidence="9">
    <name type="scientific">Ditylum brightwellii</name>
    <dbReference type="NCBI Taxonomy" id="49249"/>
    <lineage>
        <taxon>Eukaryota</taxon>
        <taxon>Sar</taxon>
        <taxon>Stramenopiles</taxon>
        <taxon>Ochrophyta</taxon>
        <taxon>Bacillariophyta</taxon>
        <taxon>Mediophyceae</taxon>
        <taxon>Lithodesmiophycidae</taxon>
        <taxon>Lithodesmiales</taxon>
        <taxon>Lithodesmiaceae</taxon>
        <taxon>Ditylum</taxon>
    </lineage>
</organism>
<dbReference type="InterPro" id="IPR028601">
    <property type="entry name" value="NUBP1/Nbp35"/>
</dbReference>
<keyword evidence="4 8" id="KW-0547">Nucleotide-binding</keyword>
<dbReference type="InterPro" id="IPR033756">
    <property type="entry name" value="YlxH/NBP35"/>
</dbReference>
<dbReference type="HAMAP" id="MF_02040">
    <property type="entry name" value="Mrp_NBP35"/>
    <property type="match status" value="1"/>
</dbReference>
<sequence length="385" mass="40956">MTETPSNANDGCVGPTSETAGKSSACEGCPNQSACSSGAFRSPEALAAADAEADSLRSSLSNISHTLLVLSGKGGVGKSTFACQLAHTLASRGYSVGVLDVDICGPSAPRMLGVAGREVHRSGSGWSPVYANPNLAVMSISFLLPDADAAVVWRGPRKNGMIKQFLTETDWNGTDGLDYLIVDTPPGTSDEHISTVQFLSKIEGGVSGAVVVTTPEEVSMADVRKELNFCKKTKVRVVGIVENMAGLQMKVEDLKFLRVPIKEIEMATDDNESMEQDENDNSKKGATVDCTQEVLDILRAKCPEVLNMVASADVFPPSGGGPREMAQRFNAPYLGALPLDPNLLKSCEDGISFVDSYVDSPAIRPLNDIVDRIVQDLPVDVEWED</sequence>
<evidence type="ECO:0000313" key="9">
    <source>
        <dbReference type="EMBL" id="CAE4641443.1"/>
    </source>
</evidence>
<evidence type="ECO:0000256" key="7">
    <source>
        <dbReference type="ARBA" id="ARBA00023014"/>
    </source>
</evidence>
<comment type="cofactor">
    <cofactor evidence="8">
        <name>[4Fe-4S] cluster</name>
        <dbReference type="ChEBI" id="CHEBI:49883"/>
    </cofactor>
    <text evidence="8">Binds 4 [4Fe-4S] clusters per heterotetramer. Contains two stable clusters in the N-termini of NUBP1 and two labile, bridging clusters between subunits of the NUBP1-NUBP2 heterotetramer.</text>
</comment>
<feature type="binding site" evidence="8">
    <location>
        <position position="29"/>
    </location>
    <ligand>
        <name>[4Fe-4S] cluster</name>
        <dbReference type="ChEBI" id="CHEBI:49883"/>
        <label>1</label>
    </ligand>
</feature>
<feature type="binding site" evidence="8">
    <location>
        <position position="12"/>
    </location>
    <ligand>
        <name>[4Fe-4S] cluster</name>
        <dbReference type="ChEBI" id="CHEBI:49883"/>
        <label>1</label>
    </ligand>
</feature>
<dbReference type="GO" id="GO:0016226">
    <property type="term" value="P:iron-sulfur cluster assembly"/>
    <property type="evidence" value="ECO:0007669"/>
    <property type="project" value="UniProtKB-UniRule"/>
</dbReference>
<protein>
    <recommendedName>
        <fullName evidence="8">Cytosolic Fe-S cluster assembly factor NUBP1 homolog</fullName>
    </recommendedName>
</protein>
<keyword evidence="5 8" id="KW-0067">ATP-binding</keyword>
<dbReference type="InterPro" id="IPR019591">
    <property type="entry name" value="Mrp/NBP35_ATP-bd"/>
</dbReference>
<dbReference type="PANTHER" id="PTHR23264:SF19">
    <property type="entry name" value="CYTOSOLIC FE-S CLUSTER ASSEMBLY FACTOR NUBP2"/>
    <property type="match status" value="1"/>
</dbReference>
<evidence type="ECO:0000256" key="2">
    <source>
        <dbReference type="ARBA" id="ARBA00022490"/>
    </source>
</evidence>
<comment type="subcellular location">
    <subcellularLocation>
        <location evidence="8">Cytoplasm</location>
    </subcellularLocation>
</comment>
<evidence type="ECO:0000256" key="8">
    <source>
        <dbReference type="HAMAP-Rule" id="MF_03038"/>
    </source>
</evidence>
<dbReference type="CDD" id="cd02037">
    <property type="entry name" value="Mrp_NBP35"/>
    <property type="match status" value="1"/>
</dbReference>
<comment type="subunit">
    <text evidence="8">Heterotetramer of 2 NUBP1 and 2 NUBP2 chains.</text>
</comment>
<dbReference type="GO" id="GO:0046872">
    <property type="term" value="F:metal ion binding"/>
    <property type="evidence" value="ECO:0007669"/>
    <property type="project" value="UniProtKB-KW"/>
</dbReference>
<dbReference type="InterPro" id="IPR027417">
    <property type="entry name" value="P-loop_NTPase"/>
</dbReference>
<dbReference type="GO" id="GO:0005829">
    <property type="term" value="C:cytosol"/>
    <property type="evidence" value="ECO:0007669"/>
    <property type="project" value="TreeGrafter"/>
</dbReference>
<feature type="binding site" evidence="8">
    <location>
        <begin position="72"/>
        <end position="79"/>
    </location>
    <ligand>
        <name>ATP</name>
        <dbReference type="ChEBI" id="CHEBI:30616"/>
    </ligand>
</feature>
<dbReference type="AlphaFoldDB" id="A0A6S9A5B6"/>
<keyword evidence="2 8" id="KW-0963">Cytoplasm</keyword>
<evidence type="ECO:0000256" key="1">
    <source>
        <dbReference type="ARBA" id="ARBA00022485"/>
    </source>
</evidence>
<dbReference type="EMBL" id="HBNS01042409">
    <property type="protein sequence ID" value="CAE4641443.1"/>
    <property type="molecule type" value="Transcribed_RNA"/>
</dbReference>
<dbReference type="Gene3D" id="3.40.50.300">
    <property type="entry name" value="P-loop containing nucleotide triphosphate hydrolases"/>
    <property type="match status" value="1"/>
</dbReference>
<evidence type="ECO:0000256" key="3">
    <source>
        <dbReference type="ARBA" id="ARBA00022723"/>
    </source>
</evidence>
<keyword evidence="3 8" id="KW-0479">Metal-binding</keyword>
<feature type="binding site" evidence="8">
    <location>
        <position position="26"/>
    </location>
    <ligand>
        <name>[4Fe-4S] cluster</name>
        <dbReference type="ChEBI" id="CHEBI:49883"/>
        <label>1</label>
    </ligand>
</feature>
<keyword evidence="1 8" id="KW-0004">4Fe-4S</keyword>
<dbReference type="GO" id="GO:0140663">
    <property type="term" value="F:ATP-dependent FeS chaperone activity"/>
    <property type="evidence" value="ECO:0007669"/>
    <property type="project" value="InterPro"/>
</dbReference>
<comment type="caution">
    <text evidence="8">Lacks conserved residue(s) required for the propagation of feature annotation.</text>
</comment>
<comment type="function">
    <text evidence="8">Component of the cytosolic iron-sulfur (Fe/S) protein assembly (CIA) machinery. Required for maturation of extramitochondrial Fe-S proteins. The NUBP1-NUBP2 heterotetramer forms a Fe-S scaffold complex, mediating the de novo assembly of an Fe-S cluster and its transfer to target apoproteins.</text>
</comment>
<comment type="similarity">
    <text evidence="8">Belongs to the Mrp/NBP35 ATP-binding proteins family. NUBP1/NBP35 subfamily.</text>
</comment>
<dbReference type="GO" id="GO:0005524">
    <property type="term" value="F:ATP binding"/>
    <property type="evidence" value="ECO:0007669"/>
    <property type="project" value="UniProtKB-KW"/>
</dbReference>
<proteinExistence type="inferred from homology"/>
<evidence type="ECO:0000256" key="4">
    <source>
        <dbReference type="ARBA" id="ARBA00022741"/>
    </source>
</evidence>
<dbReference type="Pfam" id="PF10609">
    <property type="entry name" value="ParA"/>
    <property type="match status" value="1"/>
</dbReference>
<name>A0A6S9A5B6_9STRA</name>
<feature type="binding site" evidence="8">
    <location>
        <position position="35"/>
    </location>
    <ligand>
        <name>[4Fe-4S] cluster</name>
        <dbReference type="ChEBI" id="CHEBI:49883"/>
        <label>1</label>
    </ligand>
</feature>
<evidence type="ECO:0000256" key="6">
    <source>
        <dbReference type="ARBA" id="ARBA00023004"/>
    </source>
</evidence>
<dbReference type="PANTHER" id="PTHR23264">
    <property type="entry name" value="NUCLEOTIDE-BINDING PROTEIN NBP35 YEAST -RELATED"/>
    <property type="match status" value="1"/>
</dbReference>
<keyword evidence="6 8" id="KW-0408">Iron</keyword>
<reference evidence="9" key="1">
    <citation type="submission" date="2021-01" db="EMBL/GenBank/DDBJ databases">
        <authorList>
            <person name="Corre E."/>
            <person name="Pelletier E."/>
            <person name="Niang G."/>
            <person name="Scheremetjew M."/>
            <person name="Finn R."/>
            <person name="Kale V."/>
            <person name="Holt S."/>
            <person name="Cochrane G."/>
            <person name="Meng A."/>
            <person name="Brown T."/>
            <person name="Cohen L."/>
        </authorList>
    </citation>
    <scope>NUCLEOTIDE SEQUENCE</scope>
    <source>
        <strain evidence="9">GSO104</strain>
    </source>
</reference>
<keyword evidence="7 8" id="KW-0411">Iron-sulfur</keyword>
<gene>
    <name evidence="9" type="ORF">DBRI00130_LOCUS32967</name>
</gene>
<dbReference type="GO" id="GO:0051539">
    <property type="term" value="F:4 iron, 4 sulfur cluster binding"/>
    <property type="evidence" value="ECO:0007669"/>
    <property type="project" value="UniProtKB-UniRule"/>
</dbReference>
<dbReference type="HAMAP" id="MF_03038">
    <property type="entry name" value="NUBP1"/>
    <property type="match status" value="1"/>
</dbReference>
<dbReference type="SUPFAM" id="SSF52540">
    <property type="entry name" value="P-loop containing nucleoside triphosphate hydrolases"/>
    <property type="match status" value="2"/>
</dbReference>